<proteinExistence type="predicted"/>
<reference evidence="2 3" key="1">
    <citation type="submission" date="2019-12" db="EMBL/GenBank/DDBJ databases">
        <authorList>
            <person name="Huq M.A."/>
        </authorList>
    </citation>
    <scope>NUCLEOTIDE SEQUENCE [LARGE SCALE GENOMIC DNA]</scope>
    <source>
        <strain evidence="2 3">MAH-34</strain>
    </source>
</reference>
<dbReference type="SMART" id="SM00754">
    <property type="entry name" value="CHRD"/>
    <property type="match status" value="1"/>
</dbReference>
<keyword evidence="3" id="KW-1185">Reference proteome</keyword>
<feature type="domain" description="CHRD" evidence="1">
    <location>
        <begin position="1"/>
        <end position="135"/>
    </location>
</feature>
<evidence type="ECO:0000259" key="1">
    <source>
        <dbReference type="PROSITE" id="PS50933"/>
    </source>
</evidence>
<name>A0ABW9UDX8_9BACL</name>
<gene>
    <name evidence="2" type="ORF">GON05_27480</name>
</gene>
<dbReference type="EMBL" id="WSEM01000023">
    <property type="protein sequence ID" value="MVQ38374.1"/>
    <property type="molecule type" value="Genomic_DNA"/>
</dbReference>
<organism evidence="2 3">
    <name type="scientific">Paenibacillus anseongense</name>
    <dbReference type="NCBI Taxonomy" id="2682845"/>
    <lineage>
        <taxon>Bacteria</taxon>
        <taxon>Bacillati</taxon>
        <taxon>Bacillota</taxon>
        <taxon>Bacilli</taxon>
        <taxon>Bacillales</taxon>
        <taxon>Paenibacillaceae</taxon>
        <taxon>Paenibacillus</taxon>
    </lineage>
</organism>
<protein>
    <submittedName>
        <fullName evidence="2">CHRD domain-containing protein</fullName>
    </submittedName>
</protein>
<sequence length="135" mass="14639">MPTIYKAFLNGKNEVPPVQTLSTGDAIFELNSSGSQLRFALILRNMSRATQAHIHLARPGRGGPIAACLFGPNQFGISVRRGAIRGILTNQDLVGPLQGKTLKDLITEFESGNAYVNVHTNRNSEGEIRGQVKQP</sequence>
<comment type="caution">
    <text evidence="2">The sequence shown here is derived from an EMBL/GenBank/DDBJ whole genome shotgun (WGS) entry which is preliminary data.</text>
</comment>
<evidence type="ECO:0000313" key="2">
    <source>
        <dbReference type="EMBL" id="MVQ38374.1"/>
    </source>
</evidence>
<evidence type="ECO:0000313" key="3">
    <source>
        <dbReference type="Proteomes" id="UP000467637"/>
    </source>
</evidence>
<dbReference type="Proteomes" id="UP000467637">
    <property type="component" value="Unassembled WGS sequence"/>
</dbReference>
<accession>A0ABW9UDX8</accession>
<dbReference type="Pfam" id="PF07452">
    <property type="entry name" value="CHRD"/>
    <property type="match status" value="1"/>
</dbReference>
<dbReference type="InterPro" id="IPR010895">
    <property type="entry name" value="CHRD"/>
</dbReference>
<dbReference type="PROSITE" id="PS50933">
    <property type="entry name" value="CHRD"/>
    <property type="match status" value="1"/>
</dbReference>